<evidence type="ECO:0000256" key="5">
    <source>
        <dbReference type="ARBA" id="ARBA00022692"/>
    </source>
</evidence>
<evidence type="ECO:0000256" key="10">
    <source>
        <dbReference type="ARBA" id="ARBA00023075"/>
    </source>
</evidence>
<evidence type="ECO:0000256" key="13">
    <source>
        <dbReference type="RuleBase" id="RU003639"/>
    </source>
</evidence>
<sequence length="137" mass="15498">MDDFVQVSQLWPLIAYSAAALAVVAAMLALPRFLSGQRPPGRYTGSPFESGVVPVGDIHVRLAVQYYPVALFFVIFDLEAIFIYAWAVAFREAGWPGYVEMLTFILVLLAALFYLCRSGALDWRTRRQRSQDAYFKH</sequence>
<dbReference type="GO" id="GO:0030964">
    <property type="term" value="C:NADH dehydrogenase complex"/>
    <property type="evidence" value="ECO:0007669"/>
    <property type="project" value="TreeGrafter"/>
</dbReference>
<comment type="similarity">
    <text evidence="2 12 13">Belongs to the complex I subunit 3 family.</text>
</comment>
<evidence type="ECO:0000256" key="9">
    <source>
        <dbReference type="ARBA" id="ARBA00023027"/>
    </source>
</evidence>
<dbReference type="GO" id="GO:0008137">
    <property type="term" value="F:NADH dehydrogenase (ubiquinone) activity"/>
    <property type="evidence" value="ECO:0007669"/>
    <property type="project" value="InterPro"/>
</dbReference>
<dbReference type="GO" id="GO:0050136">
    <property type="term" value="F:NADH dehydrogenase (quinone) (non-electrogenic) activity"/>
    <property type="evidence" value="ECO:0007669"/>
    <property type="project" value="UniProtKB-UniRule"/>
</dbReference>
<dbReference type="STRING" id="1760988.SAMN02949497_2216"/>
<dbReference type="RefSeq" id="WP_085212642.1">
    <property type="nucleotide sequence ID" value="NZ_FXAM01000001.1"/>
</dbReference>
<comment type="function">
    <text evidence="12">NDH-1 shuttles electrons from NADH, via FMN and iron-sulfur (Fe-S) centers, to quinones in the respiratory chain. The immediate electron acceptor for the enzyme in this species is believed to be ubiquinone. Couples the redox reaction to proton translocation (for every two electrons transferred, four hydrogen ions are translocated across the cytoplasmic membrane), and thus conserves the redox energy in a proton gradient.</text>
</comment>
<dbReference type="PANTHER" id="PTHR11058:SF21">
    <property type="entry name" value="NADH-QUINONE OXIDOREDUCTASE SUBUNIT A"/>
    <property type="match status" value="1"/>
</dbReference>
<dbReference type="Pfam" id="PF00507">
    <property type="entry name" value="Oxidored_q4"/>
    <property type="match status" value="1"/>
</dbReference>
<dbReference type="Gene3D" id="1.20.58.1610">
    <property type="entry name" value="NADH:ubiquinone/plastoquinone oxidoreductase, chain 3"/>
    <property type="match status" value="1"/>
</dbReference>
<organism evidence="14 15">
    <name type="scientific">Methylomagnum ishizawai</name>
    <dbReference type="NCBI Taxonomy" id="1760988"/>
    <lineage>
        <taxon>Bacteria</taxon>
        <taxon>Pseudomonadati</taxon>
        <taxon>Pseudomonadota</taxon>
        <taxon>Gammaproteobacteria</taxon>
        <taxon>Methylococcales</taxon>
        <taxon>Methylococcaceae</taxon>
        <taxon>Methylomagnum</taxon>
    </lineage>
</organism>
<proteinExistence type="inferred from homology"/>
<reference evidence="14 15" key="1">
    <citation type="submission" date="2016-12" db="EMBL/GenBank/DDBJ databases">
        <authorList>
            <person name="Song W.-J."/>
            <person name="Kurnit D.M."/>
        </authorList>
    </citation>
    <scope>NUCLEOTIDE SEQUENCE [LARGE SCALE GENOMIC DNA]</scope>
    <source>
        <strain evidence="14 15">175</strain>
    </source>
</reference>
<evidence type="ECO:0000256" key="2">
    <source>
        <dbReference type="ARBA" id="ARBA00008472"/>
    </source>
</evidence>
<keyword evidence="6 12" id="KW-0874">Quinone</keyword>
<feature type="transmembrane region" description="Helical" evidence="12">
    <location>
        <begin position="95"/>
        <end position="116"/>
    </location>
</feature>
<keyword evidence="8 12" id="KW-1133">Transmembrane helix</keyword>
<dbReference type="HAMAP" id="MF_01394">
    <property type="entry name" value="NDH1_NuoA"/>
    <property type="match status" value="1"/>
</dbReference>
<evidence type="ECO:0000256" key="3">
    <source>
        <dbReference type="ARBA" id="ARBA00022448"/>
    </source>
</evidence>
<dbReference type="InterPro" id="IPR000440">
    <property type="entry name" value="NADH_UbQ/plastoQ_OxRdtase_su3"/>
</dbReference>
<feature type="transmembrane region" description="Helical" evidence="12">
    <location>
        <begin position="69"/>
        <end position="89"/>
    </location>
</feature>
<keyword evidence="5 12" id="KW-0812">Transmembrane</keyword>
<protein>
    <recommendedName>
        <fullName evidence="12">NADH-quinone oxidoreductase subunit A</fullName>
        <ecNumber evidence="12">7.1.1.-</ecNumber>
    </recommendedName>
    <alternativeName>
        <fullName evidence="12">NADH dehydrogenase I subunit A</fullName>
    </alternativeName>
    <alternativeName>
        <fullName evidence="12">NDH-1 subunit A</fullName>
    </alternativeName>
    <alternativeName>
        <fullName evidence="12">NUO1</fullName>
    </alternativeName>
</protein>
<evidence type="ECO:0000256" key="7">
    <source>
        <dbReference type="ARBA" id="ARBA00022967"/>
    </source>
</evidence>
<comment type="subunit">
    <text evidence="12">NDH-1 is composed of 14 different subunits. Subunits NuoA, H, J, K, L, M, N constitute the membrane sector of the complex.</text>
</comment>
<keyword evidence="4 12" id="KW-1003">Cell membrane</keyword>
<evidence type="ECO:0000313" key="14">
    <source>
        <dbReference type="EMBL" id="SMF94879.1"/>
    </source>
</evidence>
<keyword evidence="15" id="KW-1185">Reference proteome</keyword>
<dbReference type="EC" id="7.1.1.-" evidence="12"/>
<evidence type="ECO:0000256" key="8">
    <source>
        <dbReference type="ARBA" id="ARBA00022989"/>
    </source>
</evidence>
<gene>
    <name evidence="12" type="primary">nuoA</name>
    <name evidence="14" type="ORF">SAMN02949497_2216</name>
</gene>
<evidence type="ECO:0000256" key="4">
    <source>
        <dbReference type="ARBA" id="ARBA00022475"/>
    </source>
</evidence>
<keyword evidence="10 12" id="KW-0830">Ubiquinone</keyword>
<comment type="subcellular location">
    <subcellularLocation>
        <location evidence="12 13">Cell membrane</location>
        <topology evidence="12 13">Multi-pass membrane protein</topology>
    </subcellularLocation>
    <subcellularLocation>
        <location evidence="1">Membrane</location>
        <topology evidence="1">Multi-pass membrane protein</topology>
    </subcellularLocation>
</comment>
<dbReference type="OrthoDB" id="9791970at2"/>
<dbReference type="GO" id="GO:0005886">
    <property type="term" value="C:plasma membrane"/>
    <property type="evidence" value="ECO:0007669"/>
    <property type="project" value="UniProtKB-SubCell"/>
</dbReference>
<evidence type="ECO:0000256" key="1">
    <source>
        <dbReference type="ARBA" id="ARBA00004141"/>
    </source>
</evidence>
<evidence type="ECO:0000256" key="12">
    <source>
        <dbReference type="HAMAP-Rule" id="MF_01394"/>
    </source>
</evidence>
<comment type="catalytic activity">
    <reaction evidence="12 13">
        <text>a quinone + NADH + 5 H(+)(in) = a quinol + NAD(+) + 4 H(+)(out)</text>
        <dbReference type="Rhea" id="RHEA:57888"/>
        <dbReference type="ChEBI" id="CHEBI:15378"/>
        <dbReference type="ChEBI" id="CHEBI:24646"/>
        <dbReference type="ChEBI" id="CHEBI:57540"/>
        <dbReference type="ChEBI" id="CHEBI:57945"/>
        <dbReference type="ChEBI" id="CHEBI:132124"/>
    </reaction>
</comment>
<dbReference type="Proteomes" id="UP000192923">
    <property type="component" value="Unassembled WGS sequence"/>
</dbReference>
<dbReference type="AlphaFoldDB" id="A0A1Y6CW38"/>
<name>A0A1Y6CW38_9GAMM</name>
<dbReference type="PANTHER" id="PTHR11058">
    <property type="entry name" value="NADH-UBIQUINONE OXIDOREDUCTASE CHAIN 3"/>
    <property type="match status" value="1"/>
</dbReference>
<keyword evidence="9 12" id="KW-0520">NAD</keyword>
<evidence type="ECO:0000256" key="11">
    <source>
        <dbReference type="ARBA" id="ARBA00023136"/>
    </source>
</evidence>
<feature type="transmembrane region" description="Helical" evidence="12">
    <location>
        <begin position="13"/>
        <end position="34"/>
    </location>
</feature>
<dbReference type="InterPro" id="IPR023043">
    <property type="entry name" value="NAD(P)H_OxRDtase_bac/plastid"/>
</dbReference>
<keyword evidence="3 12" id="KW-0813">Transport</keyword>
<evidence type="ECO:0000256" key="6">
    <source>
        <dbReference type="ARBA" id="ARBA00022719"/>
    </source>
</evidence>
<dbReference type="GO" id="GO:0048038">
    <property type="term" value="F:quinone binding"/>
    <property type="evidence" value="ECO:0007669"/>
    <property type="project" value="UniProtKB-KW"/>
</dbReference>
<evidence type="ECO:0000313" key="15">
    <source>
        <dbReference type="Proteomes" id="UP000192923"/>
    </source>
</evidence>
<keyword evidence="7 12" id="KW-1278">Translocase</keyword>
<accession>A0A1Y6CW38</accession>
<dbReference type="InterPro" id="IPR038430">
    <property type="entry name" value="NDAH_ubi_oxred_su3_sf"/>
</dbReference>
<keyword evidence="11 12" id="KW-0472">Membrane</keyword>
<dbReference type="EMBL" id="FXAM01000001">
    <property type="protein sequence ID" value="SMF94879.1"/>
    <property type="molecule type" value="Genomic_DNA"/>
</dbReference>